<dbReference type="STRING" id="930992.A0A0D0AIV4"/>
<feature type="transmembrane region" description="Helical" evidence="1">
    <location>
        <begin position="102"/>
        <end position="122"/>
    </location>
</feature>
<reference evidence="3 4" key="1">
    <citation type="submission" date="2014-04" db="EMBL/GenBank/DDBJ databases">
        <authorList>
            <consortium name="DOE Joint Genome Institute"/>
            <person name="Kuo A."/>
            <person name="Ruytinx J."/>
            <person name="Rineau F."/>
            <person name="Colpaert J."/>
            <person name="Kohler A."/>
            <person name="Nagy L.G."/>
            <person name="Floudas D."/>
            <person name="Copeland A."/>
            <person name="Barry K.W."/>
            <person name="Cichocki N."/>
            <person name="Veneault-Fourrey C."/>
            <person name="LaButti K."/>
            <person name="Lindquist E.A."/>
            <person name="Lipzen A."/>
            <person name="Lundell T."/>
            <person name="Morin E."/>
            <person name="Murat C."/>
            <person name="Sun H."/>
            <person name="Tunlid A."/>
            <person name="Henrissat B."/>
            <person name="Grigoriev I.V."/>
            <person name="Hibbett D.S."/>
            <person name="Martin F."/>
            <person name="Nordberg H.P."/>
            <person name="Cantor M.N."/>
            <person name="Hua S.X."/>
        </authorList>
    </citation>
    <scope>NUCLEOTIDE SEQUENCE [LARGE SCALE GENOMIC DNA]</scope>
    <source>
        <strain evidence="3 4">UH-Slu-Lm8-n1</strain>
    </source>
</reference>
<protein>
    <submittedName>
        <fullName evidence="3">Carbohydrate-binding module family 50 protein</fullName>
    </submittedName>
</protein>
<keyword evidence="1" id="KW-0812">Transmembrane</keyword>
<keyword evidence="4" id="KW-1185">Reference proteome</keyword>
<dbReference type="Gene3D" id="3.10.350.10">
    <property type="entry name" value="LysM domain"/>
    <property type="match status" value="1"/>
</dbReference>
<organism evidence="3 4">
    <name type="scientific">Suillus luteus UH-Slu-Lm8-n1</name>
    <dbReference type="NCBI Taxonomy" id="930992"/>
    <lineage>
        <taxon>Eukaryota</taxon>
        <taxon>Fungi</taxon>
        <taxon>Dikarya</taxon>
        <taxon>Basidiomycota</taxon>
        <taxon>Agaricomycotina</taxon>
        <taxon>Agaricomycetes</taxon>
        <taxon>Agaricomycetidae</taxon>
        <taxon>Boletales</taxon>
        <taxon>Suillineae</taxon>
        <taxon>Suillaceae</taxon>
        <taxon>Suillus</taxon>
    </lineage>
</organism>
<evidence type="ECO:0000313" key="3">
    <source>
        <dbReference type="EMBL" id="KIK38034.1"/>
    </source>
</evidence>
<dbReference type="SUPFAM" id="SSF54106">
    <property type="entry name" value="LysM domain"/>
    <property type="match status" value="1"/>
</dbReference>
<dbReference type="HOGENOM" id="CLU_090055_0_0_1"/>
<accession>A0A0D0AIV4</accession>
<dbReference type="InterPro" id="IPR018392">
    <property type="entry name" value="LysM"/>
</dbReference>
<dbReference type="EMBL" id="KN835414">
    <property type="protein sequence ID" value="KIK38034.1"/>
    <property type="molecule type" value="Genomic_DNA"/>
</dbReference>
<sequence>MGRWTQYDEDDYRLPEGMKRVGYDADSGRYYFRDSEGLVYKGPEGSEFGDLTLVSEIPSSIPQEVDEDSDLEAAPAGTDGYRILALDEHGTRYNPRGGAYRTLFPFFLIIAVVLLLVWRLVLLPTRVAPVPCPSTTISYIVQPGDTCWDIANDHNSSLDKLLIVNPKVDCDMLMPGERVCVPDEGMSISVRF</sequence>
<keyword evidence="1" id="KW-1133">Transmembrane helix</keyword>
<proteinExistence type="predicted"/>
<dbReference type="PROSITE" id="PS51782">
    <property type="entry name" value="LYSM"/>
    <property type="match status" value="1"/>
</dbReference>
<reference evidence="4" key="2">
    <citation type="submission" date="2015-01" db="EMBL/GenBank/DDBJ databases">
        <title>Evolutionary Origins and Diversification of the Mycorrhizal Mutualists.</title>
        <authorList>
            <consortium name="DOE Joint Genome Institute"/>
            <consortium name="Mycorrhizal Genomics Consortium"/>
            <person name="Kohler A."/>
            <person name="Kuo A."/>
            <person name="Nagy L.G."/>
            <person name="Floudas D."/>
            <person name="Copeland A."/>
            <person name="Barry K.W."/>
            <person name="Cichocki N."/>
            <person name="Veneault-Fourrey C."/>
            <person name="LaButti K."/>
            <person name="Lindquist E.A."/>
            <person name="Lipzen A."/>
            <person name="Lundell T."/>
            <person name="Morin E."/>
            <person name="Murat C."/>
            <person name="Riley R."/>
            <person name="Ohm R."/>
            <person name="Sun H."/>
            <person name="Tunlid A."/>
            <person name="Henrissat B."/>
            <person name="Grigoriev I.V."/>
            <person name="Hibbett D.S."/>
            <person name="Martin F."/>
        </authorList>
    </citation>
    <scope>NUCLEOTIDE SEQUENCE [LARGE SCALE GENOMIC DNA]</scope>
    <source>
        <strain evidence="4">UH-Slu-Lm8-n1</strain>
    </source>
</reference>
<evidence type="ECO:0000313" key="4">
    <source>
        <dbReference type="Proteomes" id="UP000054485"/>
    </source>
</evidence>
<dbReference type="OrthoDB" id="2107166at2759"/>
<feature type="domain" description="LysM" evidence="2">
    <location>
        <begin position="137"/>
        <end position="181"/>
    </location>
</feature>
<dbReference type="AlphaFoldDB" id="A0A0D0AIV4"/>
<evidence type="ECO:0000259" key="2">
    <source>
        <dbReference type="PROSITE" id="PS51782"/>
    </source>
</evidence>
<dbReference type="Proteomes" id="UP000054485">
    <property type="component" value="Unassembled WGS sequence"/>
</dbReference>
<dbReference type="Pfam" id="PF01476">
    <property type="entry name" value="LysM"/>
    <property type="match status" value="1"/>
</dbReference>
<keyword evidence="1" id="KW-0472">Membrane</keyword>
<name>A0A0D0AIV4_9AGAM</name>
<dbReference type="CDD" id="cd00118">
    <property type="entry name" value="LysM"/>
    <property type="match status" value="1"/>
</dbReference>
<dbReference type="InParanoid" id="A0A0D0AIV4"/>
<evidence type="ECO:0000256" key="1">
    <source>
        <dbReference type="SAM" id="Phobius"/>
    </source>
</evidence>
<dbReference type="InterPro" id="IPR036779">
    <property type="entry name" value="LysM_dom_sf"/>
</dbReference>
<gene>
    <name evidence="3" type="ORF">CY34DRAFT_91627</name>
</gene>
<dbReference type="SMART" id="SM00257">
    <property type="entry name" value="LysM"/>
    <property type="match status" value="1"/>
</dbReference>